<accession>A0AAW2S2G0</accession>
<reference evidence="1" key="2">
    <citation type="journal article" date="2024" name="Plant">
        <title>Genomic evolution and insights into agronomic trait innovations of Sesamum species.</title>
        <authorList>
            <person name="Miao H."/>
            <person name="Wang L."/>
            <person name="Qu L."/>
            <person name="Liu H."/>
            <person name="Sun Y."/>
            <person name="Le M."/>
            <person name="Wang Q."/>
            <person name="Wei S."/>
            <person name="Zheng Y."/>
            <person name="Lin W."/>
            <person name="Duan Y."/>
            <person name="Cao H."/>
            <person name="Xiong S."/>
            <person name="Wang X."/>
            <person name="Wei L."/>
            <person name="Li C."/>
            <person name="Ma Q."/>
            <person name="Ju M."/>
            <person name="Zhao R."/>
            <person name="Li G."/>
            <person name="Mu C."/>
            <person name="Tian Q."/>
            <person name="Mei H."/>
            <person name="Zhang T."/>
            <person name="Gao T."/>
            <person name="Zhang H."/>
        </authorList>
    </citation>
    <scope>NUCLEOTIDE SEQUENCE</scope>
    <source>
        <strain evidence="1">KEN1</strain>
    </source>
</reference>
<comment type="caution">
    <text evidence="1">The sequence shown here is derived from an EMBL/GenBank/DDBJ whole genome shotgun (WGS) entry which is preliminary data.</text>
</comment>
<dbReference type="AlphaFoldDB" id="A0AAW2S2G0"/>
<sequence length="65" mass="7570">MRYPDLESLEFALLAFPHRPNCFPWTATELHRLLLLSSLPLLSVERLRNLDLLSTKFVHLKTSAH</sequence>
<dbReference type="EMBL" id="JACGWN010000075">
    <property type="protein sequence ID" value="KAL0386691.1"/>
    <property type="molecule type" value="Genomic_DNA"/>
</dbReference>
<name>A0AAW2S2G0_9LAMI</name>
<organism evidence="1">
    <name type="scientific">Sesamum latifolium</name>
    <dbReference type="NCBI Taxonomy" id="2727402"/>
    <lineage>
        <taxon>Eukaryota</taxon>
        <taxon>Viridiplantae</taxon>
        <taxon>Streptophyta</taxon>
        <taxon>Embryophyta</taxon>
        <taxon>Tracheophyta</taxon>
        <taxon>Spermatophyta</taxon>
        <taxon>Magnoliopsida</taxon>
        <taxon>eudicotyledons</taxon>
        <taxon>Gunneridae</taxon>
        <taxon>Pentapetalae</taxon>
        <taxon>asterids</taxon>
        <taxon>lamiids</taxon>
        <taxon>Lamiales</taxon>
        <taxon>Pedaliaceae</taxon>
        <taxon>Sesamum</taxon>
    </lineage>
</organism>
<protein>
    <submittedName>
        <fullName evidence="1">Uncharacterized protein</fullName>
    </submittedName>
</protein>
<reference evidence="1" key="1">
    <citation type="submission" date="2020-06" db="EMBL/GenBank/DDBJ databases">
        <authorList>
            <person name="Li T."/>
            <person name="Hu X."/>
            <person name="Zhang T."/>
            <person name="Song X."/>
            <person name="Zhang H."/>
            <person name="Dai N."/>
            <person name="Sheng W."/>
            <person name="Hou X."/>
            <person name="Wei L."/>
        </authorList>
    </citation>
    <scope>NUCLEOTIDE SEQUENCE</scope>
    <source>
        <strain evidence="1">KEN1</strain>
        <tissue evidence="1">Leaf</tissue>
    </source>
</reference>
<evidence type="ECO:0000313" key="1">
    <source>
        <dbReference type="EMBL" id="KAL0386691.1"/>
    </source>
</evidence>
<proteinExistence type="predicted"/>
<gene>
    <name evidence="1" type="ORF">Slati_4551900</name>
</gene>